<keyword evidence="1" id="KW-0812">Transmembrane</keyword>
<dbReference type="EMBL" id="CP000927">
    <property type="protein sequence ID" value="ABZ73869.1"/>
    <property type="molecule type" value="Genomic_DNA"/>
</dbReference>
<name>B0T347_CAUSK</name>
<feature type="transmembrane region" description="Helical" evidence="1">
    <location>
        <begin position="167"/>
        <end position="192"/>
    </location>
</feature>
<dbReference type="InterPro" id="IPR003675">
    <property type="entry name" value="Rce1/LyrA-like_dom"/>
</dbReference>
<protein>
    <submittedName>
        <fullName evidence="3">Abortive infection protein</fullName>
    </submittedName>
</protein>
<feature type="transmembrane region" description="Helical" evidence="1">
    <location>
        <begin position="224"/>
        <end position="244"/>
    </location>
</feature>
<keyword evidence="1" id="KW-1133">Transmembrane helix</keyword>
<feature type="transmembrane region" description="Helical" evidence="1">
    <location>
        <begin position="250"/>
        <end position="266"/>
    </location>
</feature>
<dbReference type="InterPro" id="IPR042150">
    <property type="entry name" value="MmRce1-like"/>
</dbReference>
<evidence type="ECO:0000256" key="1">
    <source>
        <dbReference type="SAM" id="Phobius"/>
    </source>
</evidence>
<reference evidence="3" key="1">
    <citation type="submission" date="2008-01" db="EMBL/GenBank/DDBJ databases">
        <title>Complete sequence of chromosome of Caulobacter sp. K31.</title>
        <authorList>
            <consortium name="US DOE Joint Genome Institute"/>
            <person name="Copeland A."/>
            <person name="Lucas S."/>
            <person name="Lapidus A."/>
            <person name="Barry K."/>
            <person name="Glavina del Rio T."/>
            <person name="Dalin E."/>
            <person name="Tice H."/>
            <person name="Pitluck S."/>
            <person name="Bruce D."/>
            <person name="Goodwin L."/>
            <person name="Thompson L.S."/>
            <person name="Brettin T."/>
            <person name="Detter J.C."/>
            <person name="Han C."/>
            <person name="Schmutz J."/>
            <person name="Larimer F."/>
            <person name="Land M."/>
            <person name="Hauser L."/>
            <person name="Kyrpides N."/>
            <person name="Kim E."/>
            <person name="Stephens C."/>
            <person name="Richardson P."/>
        </authorList>
    </citation>
    <scope>NUCLEOTIDE SEQUENCE [LARGE SCALE GENOMIC DNA]</scope>
    <source>
        <strain evidence="3">K31</strain>
    </source>
</reference>
<dbReference type="eggNOG" id="COG1266">
    <property type="taxonomic scope" value="Bacteria"/>
</dbReference>
<dbReference type="PANTHER" id="PTHR35797:SF1">
    <property type="entry name" value="PROTEASE"/>
    <property type="match status" value="1"/>
</dbReference>
<organism evidence="3">
    <name type="scientific">Caulobacter sp. (strain K31)</name>
    <dbReference type="NCBI Taxonomy" id="366602"/>
    <lineage>
        <taxon>Bacteria</taxon>
        <taxon>Pseudomonadati</taxon>
        <taxon>Pseudomonadota</taxon>
        <taxon>Alphaproteobacteria</taxon>
        <taxon>Caulobacterales</taxon>
        <taxon>Caulobacteraceae</taxon>
        <taxon>Caulobacter</taxon>
    </lineage>
</organism>
<dbReference type="OrthoDB" id="3693644at2"/>
<feature type="domain" description="CAAX prenyl protease 2/Lysostaphin resistance protein A-like" evidence="2">
    <location>
        <begin position="142"/>
        <end position="236"/>
    </location>
</feature>
<dbReference type="PANTHER" id="PTHR35797">
    <property type="entry name" value="PROTEASE-RELATED"/>
    <property type="match status" value="1"/>
</dbReference>
<accession>B0T347</accession>
<keyword evidence="1" id="KW-0472">Membrane</keyword>
<feature type="transmembrane region" description="Helical" evidence="1">
    <location>
        <begin position="125"/>
        <end position="146"/>
    </location>
</feature>
<feature type="transmembrane region" description="Helical" evidence="1">
    <location>
        <begin position="56"/>
        <end position="82"/>
    </location>
</feature>
<dbReference type="Pfam" id="PF02517">
    <property type="entry name" value="Rce1-like"/>
    <property type="match status" value="1"/>
</dbReference>
<gene>
    <name evidence="3" type="ordered locus">Caul_4749</name>
</gene>
<dbReference type="KEGG" id="cak:Caul_4749"/>
<sequence>MDQTGEDKTREQGPLWPFLLLTFAISWGIGGAWLAFPEPLTTAFGPFAYATPAYYVAAWAPTLAAVILTFAARGLTGVYALLRRLVRVGPAWTVAVAALALPAIALALSLLTPASQAWPVTPRQVLVATPLVLLTTAQIVTNSGPLGEELGWRGYALPRLLARTSPLAAGTILGLIWTLWHVPAFLFAGVIATPLSDLGWHALGTVGLSWLMTALFLRTRGGVLVAGVLPHLVINGLGAAGAWRSRPAEAAALATVGLTLLILSARPSRLRDRISMTPRPDATPN</sequence>
<dbReference type="AlphaFoldDB" id="B0T347"/>
<feature type="transmembrane region" description="Helical" evidence="1">
    <location>
        <begin position="15"/>
        <end position="36"/>
    </location>
</feature>
<proteinExistence type="predicted"/>
<evidence type="ECO:0000313" key="3">
    <source>
        <dbReference type="EMBL" id="ABZ73869.1"/>
    </source>
</evidence>
<dbReference type="STRING" id="366602.Caul_4749"/>
<dbReference type="GO" id="GO:0004175">
    <property type="term" value="F:endopeptidase activity"/>
    <property type="evidence" value="ECO:0007669"/>
    <property type="project" value="UniProtKB-ARBA"/>
</dbReference>
<dbReference type="GO" id="GO:0080120">
    <property type="term" value="P:CAAX-box protein maturation"/>
    <property type="evidence" value="ECO:0007669"/>
    <property type="project" value="UniProtKB-ARBA"/>
</dbReference>
<dbReference type="MEROPS" id="G05.004"/>
<evidence type="ECO:0000259" key="2">
    <source>
        <dbReference type="Pfam" id="PF02517"/>
    </source>
</evidence>
<dbReference type="HOGENOM" id="CLU_064706_4_0_5"/>
<feature type="transmembrane region" description="Helical" evidence="1">
    <location>
        <begin position="198"/>
        <end position="217"/>
    </location>
</feature>
<feature type="transmembrane region" description="Helical" evidence="1">
    <location>
        <begin position="94"/>
        <end position="113"/>
    </location>
</feature>